<sequence length="65" mass="7198">MLGGQVPSRGATGNWQLATGNRQIKGDDALTQTRLLSQSVVVSRLRGRRRRAERRGNPQVVVDRT</sequence>
<dbReference type="VEuPathDB" id="FungiDB:JI435_406960"/>
<reference evidence="3" key="1">
    <citation type="journal article" date="2021" name="BMC Genomics">
        <title>Chromosome-level genome assembly and manually-curated proteome of model necrotroph Parastagonospora nodorum Sn15 reveals a genome-wide trove of candidate effector homologs, and redundancy of virulence-related functions within an accessory chromosome.</title>
        <authorList>
            <person name="Bertazzoni S."/>
            <person name="Jones D.A.B."/>
            <person name="Phan H.T."/>
            <person name="Tan K.-C."/>
            <person name="Hane J.K."/>
        </authorList>
    </citation>
    <scope>NUCLEOTIDE SEQUENCE [LARGE SCALE GENOMIC DNA]</scope>
    <source>
        <strain evidence="3">SN15 / ATCC MYA-4574 / FGSC 10173)</strain>
    </source>
</reference>
<evidence type="ECO:0000313" key="2">
    <source>
        <dbReference type="EMBL" id="QRC95166.1"/>
    </source>
</evidence>
<organism evidence="2 3">
    <name type="scientific">Phaeosphaeria nodorum (strain SN15 / ATCC MYA-4574 / FGSC 10173)</name>
    <name type="common">Glume blotch fungus</name>
    <name type="synonym">Parastagonospora nodorum</name>
    <dbReference type="NCBI Taxonomy" id="321614"/>
    <lineage>
        <taxon>Eukaryota</taxon>
        <taxon>Fungi</taxon>
        <taxon>Dikarya</taxon>
        <taxon>Ascomycota</taxon>
        <taxon>Pezizomycotina</taxon>
        <taxon>Dothideomycetes</taxon>
        <taxon>Pleosporomycetidae</taxon>
        <taxon>Pleosporales</taxon>
        <taxon>Pleosporineae</taxon>
        <taxon>Phaeosphaeriaceae</taxon>
        <taxon>Parastagonospora</taxon>
    </lineage>
</organism>
<feature type="region of interest" description="Disordered" evidence="1">
    <location>
        <begin position="46"/>
        <end position="65"/>
    </location>
</feature>
<keyword evidence="3" id="KW-1185">Reference proteome</keyword>
<gene>
    <name evidence="2" type="ORF">JI435_406960</name>
</gene>
<evidence type="ECO:0000313" key="3">
    <source>
        <dbReference type="Proteomes" id="UP000663193"/>
    </source>
</evidence>
<name>A0A7U2EYE8_PHANO</name>
<proteinExistence type="predicted"/>
<accession>A0A7U2EYE8</accession>
<dbReference type="Proteomes" id="UP000663193">
    <property type="component" value="Chromosome 5"/>
</dbReference>
<dbReference type="EMBL" id="CP069027">
    <property type="protein sequence ID" value="QRC95166.1"/>
    <property type="molecule type" value="Genomic_DNA"/>
</dbReference>
<dbReference type="AlphaFoldDB" id="A0A7U2EYE8"/>
<evidence type="ECO:0000256" key="1">
    <source>
        <dbReference type="SAM" id="MobiDB-lite"/>
    </source>
</evidence>
<protein>
    <submittedName>
        <fullName evidence="2">Uncharacterized protein</fullName>
    </submittedName>
</protein>